<reference evidence="2" key="1">
    <citation type="submission" date="2022-07" db="EMBL/GenBank/DDBJ databases">
        <title>Genome Sequence of Agrocybe chaxingu.</title>
        <authorList>
            <person name="Buettner E."/>
        </authorList>
    </citation>
    <scope>NUCLEOTIDE SEQUENCE</scope>
    <source>
        <strain evidence="2">MP-N11</strain>
    </source>
</reference>
<dbReference type="Gene3D" id="2.60.40.150">
    <property type="entry name" value="C2 domain"/>
    <property type="match status" value="2"/>
</dbReference>
<dbReference type="InterPro" id="IPR052455">
    <property type="entry name" value="Tricalbin_domain"/>
</dbReference>
<gene>
    <name evidence="2" type="ORF">NLJ89_g3157</name>
</gene>
<dbReference type="AlphaFoldDB" id="A0A9W8K580"/>
<accession>A0A9W8K580</accession>
<evidence type="ECO:0000313" key="3">
    <source>
        <dbReference type="Proteomes" id="UP001148786"/>
    </source>
</evidence>
<evidence type="ECO:0000313" key="2">
    <source>
        <dbReference type="EMBL" id="KAJ3513051.1"/>
    </source>
</evidence>
<dbReference type="Proteomes" id="UP001148786">
    <property type="component" value="Unassembled WGS sequence"/>
</dbReference>
<name>A0A9W8K580_9AGAR</name>
<protein>
    <recommendedName>
        <fullName evidence="1">C2 domain-containing protein</fullName>
    </recommendedName>
</protein>
<dbReference type="SUPFAM" id="SSF49562">
    <property type="entry name" value="C2 domain (Calcium/lipid-binding domain, CaLB)"/>
    <property type="match status" value="2"/>
</dbReference>
<comment type="caution">
    <text evidence="2">The sequence shown here is derived from an EMBL/GenBank/DDBJ whole genome shotgun (WGS) entry which is preliminary data.</text>
</comment>
<proteinExistence type="predicted"/>
<dbReference type="PANTHER" id="PTHR46980">
    <property type="entry name" value="TRICALBIN-1-RELATED"/>
    <property type="match status" value="1"/>
</dbReference>
<dbReference type="OrthoDB" id="67700at2759"/>
<dbReference type="Pfam" id="PF00168">
    <property type="entry name" value="C2"/>
    <property type="match status" value="2"/>
</dbReference>
<keyword evidence="3" id="KW-1185">Reference proteome</keyword>
<dbReference type="InterPro" id="IPR000008">
    <property type="entry name" value="C2_dom"/>
</dbReference>
<dbReference type="PANTHER" id="PTHR46980:SF2">
    <property type="entry name" value="TRICALBIN-1-RELATED"/>
    <property type="match status" value="1"/>
</dbReference>
<feature type="domain" description="C2" evidence="1">
    <location>
        <begin position="221"/>
        <end position="275"/>
    </location>
</feature>
<dbReference type="EMBL" id="JANKHO010000220">
    <property type="protein sequence ID" value="KAJ3513051.1"/>
    <property type="molecule type" value="Genomic_DNA"/>
</dbReference>
<sequence length="299" mass="34308">MASFLHSLFFGCFGRKRRSNSYERIPSNIPPRRSAIGAVRVVIQAANIQSKLLKPRPFVRLRVQGREEIATISPAKDRTYSANWFYEPKYLLVYSLDERLEFEVMNHHKIVQPRLIGQAMFPLYYLDGDMKKIGEERTIFKHSESPKGTILFDVFYYPAGMAYEKPPSSKTGIVSLHIQEVRHFKWDLYSEQPIKLSVTTSLGWNSPLIHHTVPSYFIDPPMWNSTFEFLCFDRSSTVVLKIVDGESSKTSAIYGHISVPLQELLAAEDGREWWPLSGCPGGELKVTAEWRPLEADSYP</sequence>
<dbReference type="InterPro" id="IPR035892">
    <property type="entry name" value="C2_domain_sf"/>
</dbReference>
<feature type="domain" description="C2" evidence="1">
    <location>
        <begin position="42"/>
        <end position="125"/>
    </location>
</feature>
<organism evidence="2 3">
    <name type="scientific">Agrocybe chaxingu</name>
    <dbReference type="NCBI Taxonomy" id="84603"/>
    <lineage>
        <taxon>Eukaryota</taxon>
        <taxon>Fungi</taxon>
        <taxon>Dikarya</taxon>
        <taxon>Basidiomycota</taxon>
        <taxon>Agaricomycotina</taxon>
        <taxon>Agaricomycetes</taxon>
        <taxon>Agaricomycetidae</taxon>
        <taxon>Agaricales</taxon>
        <taxon>Agaricineae</taxon>
        <taxon>Strophariaceae</taxon>
        <taxon>Agrocybe</taxon>
    </lineage>
</organism>
<evidence type="ECO:0000259" key="1">
    <source>
        <dbReference type="Pfam" id="PF00168"/>
    </source>
</evidence>